<comment type="caution">
    <text evidence="2">The sequence shown here is derived from an EMBL/GenBank/DDBJ whole genome shotgun (WGS) entry which is preliminary data.</text>
</comment>
<organism evidence="2 3">
    <name type="scientific">Aphis glycines</name>
    <name type="common">Soybean aphid</name>
    <dbReference type="NCBI Taxonomy" id="307491"/>
    <lineage>
        <taxon>Eukaryota</taxon>
        <taxon>Metazoa</taxon>
        <taxon>Ecdysozoa</taxon>
        <taxon>Arthropoda</taxon>
        <taxon>Hexapoda</taxon>
        <taxon>Insecta</taxon>
        <taxon>Pterygota</taxon>
        <taxon>Neoptera</taxon>
        <taxon>Paraneoptera</taxon>
        <taxon>Hemiptera</taxon>
        <taxon>Sternorrhyncha</taxon>
        <taxon>Aphidomorpha</taxon>
        <taxon>Aphidoidea</taxon>
        <taxon>Aphididae</taxon>
        <taxon>Aphidini</taxon>
        <taxon>Aphis</taxon>
        <taxon>Aphis</taxon>
    </lineage>
</organism>
<reference evidence="2 3" key="1">
    <citation type="submission" date="2019-08" db="EMBL/GenBank/DDBJ databases">
        <title>The genome of the soybean aphid Biotype 1, its phylome, world population structure and adaptation to the North American continent.</title>
        <authorList>
            <person name="Giordano R."/>
            <person name="Donthu R.K."/>
            <person name="Hernandez A.G."/>
            <person name="Wright C.L."/>
            <person name="Zimin A.V."/>
        </authorList>
    </citation>
    <scope>NUCLEOTIDE SEQUENCE [LARGE SCALE GENOMIC DNA]</scope>
    <source>
        <tissue evidence="2">Whole aphids</tissue>
    </source>
</reference>
<dbReference type="EMBL" id="VYZN01000025">
    <property type="protein sequence ID" value="KAE9535817.1"/>
    <property type="molecule type" value="Genomic_DNA"/>
</dbReference>
<keyword evidence="3" id="KW-1185">Reference proteome</keyword>
<evidence type="ECO:0000256" key="1">
    <source>
        <dbReference type="SAM" id="Phobius"/>
    </source>
</evidence>
<accession>A0A6G0TND2</accession>
<feature type="transmembrane region" description="Helical" evidence="1">
    <location>
        <begin position="214"/>
        <end position="233"/>
    </location>
</feature>
<gene>
    <name evidence="2" type="ORF">AGLY_007718</name>
</gene>
<keyword evidence="1" id="KW-1133">Transmembrane helix</keyword>
<dbReference type="Proteomes" id="UP000475862">
    <property type="component" value="Unassembled WGS sequence"/>
</dbReference>
<sequence length="308" mass="34877">MRYILSEHIDLQPNLRQCLMSLCPLLANEFSCKIHQYYFVHYIKCTLHTIVTGVSIHYRSAKSIVTYNLNYLMVGHPSLGPCAKAAFALDVIIFNRFKYMAAVLEALSGLWSNDNIFLFVSCFNIDITTYLKEIHFNIIYRLKLSDQFPHGGSIEQKKTGSGMFISTPSISIDSSWVIFFDLDNFVKALFTALLLLESKSPQTSCNSYNISRFYIIYFFIIISISYHNTINIFSLRLRCILIKATLADIDVPKNLNGSKVIQSFGDEFKTILAIVSSISAKSPISISRTLHRASHCLVLSSIGVQITF</sequence>
<keyword evidence="1" id="KW-0472">Membrane</keyword>
<proteinExistence type="predicted"/>
<protein>
    <submittedName>
        <fullName evidence="2">Uncharacterized protein</fullName>
    </submittedName>
</protein>
<evidence type="ECO:0000313" key="2">
    <source>
        <dbReference type="EMBL" id="KAE9535817.1"/>
    </source>
</evidence>
<dbReference type="AlphaFoldDB" id="A0A6G0TND2"/>
<name>A0A6G0TND2_APHGL</name>
<evidence type="ECO:0000313" key="3">
    <source>
        <dbReference type="Proteomes" id="UP000475862"/>
    </source>
</evidence>
<keyword evidence="1" id="KW-0812">Transmembrane</keyword>